<sequence length="484" mass="55529">MSQLVKILLPEILSGRSKVFLKGIIRSTDQESLTIFITTFSTSSNLLADKKFNEENTICGYNSDHLPKNILKKYPNSILIENLQYPKIKSLTVNGVQRNIENCIVMLYDYEKIKCSETLCKSECCFSMLQGLIFEDCSKLPIKPDNKLYSSSHSSPSWLESSMFGQHLYNYVHLIKWFLNTAKKKRKITIEHGNFIATVILDVLLGYLILELLVNDRKTIGTLLVGILEKLVNLMYSLLKWLMGAPAGLKLNNAFNKMLGNYFLYHVELWWLFLDMSGEKLDIVMHIYQYLGYLGFTFQAAIISDMMCLATFHCYCIYVYAARLFSLQISGLTALLRLFVGRKYNPLRGGIDSCEYTNQEMFVGTIAFTILLLLLPTTIMYYIVFTMFRVLSLSVQYVLAKVIYIIQSMPFYVMILWMTRSPKIAGDILIQEVECDSSILLKVKLVCNQSLGDLTEYFKPPVKAPKQFDWSNIISNVFTGKQII</sequence>
<gene>
    <name evidence="3" type="primary">LOC112048151</name>
</gene>
<evidence type="ECO:0000313" key="3">
    <source>
        <dbReference type="RefSeq" id="XP_023941330.2"/>
    </source>
</evidence>
<keyword evidence="1" id="KW-0472">Membrane</keyword>
<dbReference type="GO" id="GO:0016757">
    <property type="term" value="F:glycosyltransferase activity"/>
    <property type="evidence" value="ECO:0007669"/>
    <property type="project" value="UniProtKB-KW"/>
</dbReference>
<feature type="transmembrane region" description="Helical" evidence="1">
    <location>
        <begin position="290"/>
        <end position="312"/>
    </location>
</feature>
<keyword evidence="1" id="KW-0812">Transmembrane</keyword>
<name>A0A6J1N0F3_BICAN</name>
<dbReference type="OrthoDB" id="70250at2759"/>
<dbReference type="RefSeq" id="XP_023941330.2">
    <property type="nucleotide sequence ID" value="XM_024085562.2"/>
</dbReference>
<evidence type="ECO:0000256" key="1">
    <source>
        <dbReference type="SAM" id="Phobius"/>
    </source>
</evidence>
<dbReference type="GO" id="GO:0005783">
    <property type="term" value="C:endoplasmic reticulum"/>
    <property type="evidence" value="ECO:0007669"/>
    <property type="project" value="TreeGrafter"/>
</dbReference>
<keyword evidence="3" id="KW-0808">Transferase</keyword>
<dbReference type="AlphaFoldDB" id="A0A6J1N0F3"/>
<protein>
    <submittedName>
        <fullName evidence="3">Phosphatidylinositol N-acetylglucosaminyltransferase subunit Q isoform X1</fullName>
    </submittedName>
</protein>
<feature type="transmembrane region" description="Helical" evidence="1">
    <location>
        <begin position="195"/>
        <end position="213"/>
    </location>
</feature>
<evidence type="ECO:0000313" key="2">
    <source>
        <dbReference type="Proteomes" id="UP001652582"/>
    </source>
</evidence>
<dbReference type="PANTHER" id="PTHR21329">
    <property type="entry name" value="PHOSPHATIDYLINOSITOL N-ACETYLGLUCOSAMINYLTRANSFERASE SUBUNIT Q-RELATED"/>
    <property type="match status" value="1"/>
</dbReference>
<feature type="transmembrane region" description="Helical" evidence="1">
    <location>
        <begin position="259"/>
        <end position="278"/>
    </location>
</feature>
<dbReference type="GO" id="GO:0006506">
    <property type="term" value="P:GPI anchor biosynthetic process"/>
    <property type="evidence" value="ECO:0007669"/>
    <property type="project" value="InterPro"/>
</dbReference>
<organism evidence="2 3">
    <name type="scientific">Bicyclus anynana</name>
    <name type="common">Squinting bush brown butterfly</name>
    <dbReference type="NCBI Taxonomy" id="110368"/>
    <lineage>
        <taxon>Eukaryota</taxon>
        <taxon>Metazoa</taxon>
        <taxon>Ecdysozoa</taxon>
        <taxon>Arthropoda</taxon>
        <taxon>Hexapoda</taxon>
        <taxon>Insecta</taxon>
        <taxon>Pterygota</taxon>
        <taxon>Neoptera</taxon>
        <taxon>Endopterygota</taxon>
        <taxon>Lepidoptera</taxon>
        <taxon>Glossata</taxon>
        <taxon>Ditrysia</taxon>
        <taxon>Papilionoidea</taxon>
        <taxon>Nymphalidae</taxon>
        <taxon>Satyrinae</taxon>
        <taxon>Satyrini</taxon>
        <taxon>Mycalesina</taxon>
        <taxon>Bicyclus</taxon>
    </lineage>
</organism>
<feature type="transmembrane region" description="Helical" evidence="1">
    <location>
        <begin position="220"/>
        <end position="239"/>
    </location>
</feature>
<keyword evidence="2" id="KW-1185">Reference proteome</keyword>
<accession>A0A6J1N0F3</accession>
<reference evidence="3" key="1">
    <citation type="submission" date="2025-08" db="UniProtKB">
        <authorList>
            <consortium name="RefSeq"/>
        </authorList>
    </citation>
    <scope>IDENTIFICATION</scope>
</reference>
<dbReference type="Proteomes" id="UP001652582">
    <property type="component" value="Chromosome 11"/>
</dbReference>
<dbReference type="GeneID" id="112048151"/>
<keyword evidence="1" id="KW-1133">Transmembrane helix</keyword>
<proteinExistence type="predicted"/>
<dbReference type="PANTHER" id="PTHR21329:SF3">
    <property type="entry name" value="PHOSPHATIDYLINOSITOL N-ACETYLGLUCOSAMINYLTRANSFERASE SUBUNIT Q"/>
    <property type="match status" value="1"/>
</dbReference>
<dbReference type="Pfam" id="PF05024">
    <property type="entry name" value="Gpi1"/>
    <property type="match status" value="1"/>
</dbReference>
<feature type="transmembrane region" description="Helical" evidence="1">
    <location>
        <begin position="361"/>
        <end position="385"/>
    </location>
</feature>
<dbReference type="GO" id="GO:0016020">
    <property type="term" value="C:membrane"/>
    <property type="evidence" value="ECO:0007669"/>
    <property type="project" value="InterPro"/>
</dbReference>
<keyword evidence="3" id="KW-0328">Glycosyltransferase</keyword>
<feature type="transmembrane region" description="Helical" evidence="1">
    <location>
        <begin position="318"/>
        <end position="340"/>
    </location>
</feature>
<feature type="transmembrane region" description="Helical" evidence="1">
    <location>
        <begin position="397"/>
        <end position="417"/>
    </location>
</feature>
<dbReference type="KEGG" id="bany:112048151"/>
<dbReference type="InterPro" id="IPR007720">
    <property type="entry name" value="PigQ/GPI1"/>
</dbReference>